<reference evidence="2" key="1">
    <citation type="submission" date="2023-05" db="EMBL/GenBank/DDBJ databases">
        <title>Metabolic capabilities are highly conserved among human nasal-associated Corynebacterium species in pangenomic analyses.</title>
        <authorList>
            <person name="Tran T.H."/>
            <person name="Roberts A.Q."/>
            <person name="Escapa I.F."/>
            <person name="Gao W."/>
            <person name="Conlan S."/>
            <person name="Kong H."/>
            <person name="Segre J.A."/>
            <person name="Kelly M.S."/>
            <person name="Lemon K.P."/>
        </authorList>
    </citation>
    <scope>NUCLEOTIDE SEQUENCE</scope>
    <source>
        <strain evidence="2">KPL2654</strain>
    </source>
</reference>
<proteinExistence type="predicted"/>
<accession>A0AAP4C0F0</accession>
<dbReference type="Pfam" id="PF14594">
    <property type="entry name" value="Sipho_Gp37"/>
    <property type="match status" value="1"/>
</dbReference>
<name>A0AAP4C0F0_9CORY</name>
<dbReference type="RefSeq" id="WP_284589967.1">
    <property type="nucleotide sequence ID" value="NZ_JASNVP010000009.1"/>
</dbReference>
<evidence type="ECO:0000313" key="2">
    <source>
        <dbReference type="EMBL" id="MDK4326792.1"/>
    </source>
</evidence>
<organism evidence="2 3">
    <name type="scientific">Corynebacterium propinquum</name>
    <dbReference type="NCBI Taxonomy" id="43769"/>
    <lineage>
        <taxon>Bacteria</taxon>
        <taxon>Bacillati</taxon>
        <taxon>Actinomycetota</taxon>
        <taxon>Actinomycetes</taxon>
        <taxon>Mycobacteriales</taxon>
        <taxon>Corynebacteriaceae</taxon>
        <taxon>Corynebacterium</taxon>
    </lineage>
</organism>
<dbReference type="InterPro" id="IPR029432">
    <property type="entry name" value="Gp28/Gp37-like_dom"/>
</dbReference>
<dbReference type="EMBL" id="JASNVP010000009">
    <property type="protein sequence ID" value="MDK4326792.1"/>
    <property type="molecule type" value="Genomic_DNA"/>
</dbReference>
<comment type="caution">
    <text evidence="2">The sequence shown here is derived from an EMBL/GenBank/DDBJ whole genome shotgun (WGS) entry which is preliminary data.</text>
</comment>
<dbReference type="Proteomes" id="UP001226160">
    <property type="component" value="Unassembled WGS sequence"/>
</dbReference>
<dbReference type="AlphaFoldDB" id="A0AAP4C0F0"/>
<protein>
    <recommendedName>
        <fullName evidence="1">Gp28/Gp37-like domain-containing protein</fullName>
    </recommendedName>
</protein>
<sequence length="531" mass="58756">MTDIESWQTHVAEVNGRGERAVWLFDKDMGPLVRLPVFYSLAYGDSVNEVDSCEVEIPADDPAVTDLLHLDYTGAPRDMDALLHESLWVVIQTSHYRAVYRVAEIELLSGGSDGDRVKIIGESLFEHINHISLWANPGSSLSVQLKYSDVQAGDSLRVVKDFLLRNLARMFQPSMISSWNLWHKPSWRNVQPDQWPILVNPVNATTSSEWTVLDSRFSMAGDIFTPTLNAAGLLMTFDLWLPGDAQPFPDYARLTRPTIVIDVVPRAFDTSATGRVTDVIRGVKAKIARGSTHRAVVLDDTAFTGRNPHAWVVWRPDDMRNVSTRLVIKKSTDSSVIVGGRSPQIVNTLISASSSALWRGLGAQLSVLFPPMAGIVTAAATFGEEITKNALRDKFFAWNQFNDTTRAQLQGRFRYRELARPGEAWSVSTLQKAWGVFEQTDGSISTEFTVGDGAPYLVGRDFVVGDQAAVTVQGINFGTYIHSWRVNVTRGGDDVEVGLGDPRNRESPERALNNTLKSVGAVIDRVKTVVL</sequence>
<evidence type="ECO:0000313" key="3">
    <source>
        <dbReference type="Proteomes" id="UP001226160"/>
    </source>
</evidence>
<evidence type="ECO:0000259" key="1">
    <source>
        <dbReference type="Pfam" id="PF14594"/>
    </source>
</evidence>
<gene>
    <name evidence="2" type="ORF">QPX54_09795</name>
</gene>
<feature type="domain" description="Gp28/Gp37-like" evidence="1">
    <location>
        <begin position="22"/>
        <end position="501"/>
    </location>
</feature>